<dbReference type="SUPFAM" id="SSF56281">
    <property type="entry name" value="Metallo-hydrolase/oxidoreductase"/>
    <property type="match status" value="1"/>
</dbReference>
<sequence length="355" mass="39453">MNHVESRLHYPLGDLLPASGCAIEVAPGIKWIRMGLPFALDHINLWLLRDRFDGPQGTIEGWTVVDCCVDIPAARAQWRAVFESALEGLPIVRVIATHMHPDHLGLAHWLCERWSAPLWISATDYYTALAASTGTLFPSTEALSDFYRSHGLSDAEFHARLKDRGSYYAGLVPKLPIRFHRMMDGDLIRIGGHDFECIAGYGHAPEHIALHCATRGILISGDMVLPRISTNISVFAGEPDADPLKLFLTSLKRFEPLSDSTLVLPSHGKPFIGLAERLRQLQEHHQEHLTVARAACTEQAHSAAELLPKLFRRELDSQQLSFALGETLAHLHLLWHAGVVSRVVDPVGVYRFGSK</sequence>
<name>A0A2S0N0P3_9BURK</name>
<feature type="domain" description="Metallo-beta-lactamase" evidence="1">
    <location>
        <begin position="42"/>
        <end position="267"/>
    </location>
</feature>
<dbReference type="InterPro" id="IPR001279">
    <property type="entry name" value="Metallo-B-lactamas"/>
</dbReference>
<reference evidence="2 3" key="1">
    <citation type="submission" date="2018-03" db="EMBL/GenBank/DDBJ databases">
        <title>Genome sequencing of Simplicispira sp.</title>
        <authorList>
            <person name="Kim S.-J."/>
            <person name="Heo J."/>
            <person name="Kwon S.-W."/>
        </authorList>
    </citation>
    <scope>NUCLEOTIDE SEQUENCE [LARGE SCALE GENOMIC DNA]</scope>
    <source>
        <strain evidence="2 3">SC1-8</strain>
    </source>
</reference>
<dbReference type="SMART" id="SM00849">
    <property type="entry name" value="Lactamase_B"/>
    <property type="match status" value="1"/>
</dbReference>
<proteinExistence type="predicted"/>
<dbReference type="GO" id="GO:0016787">
    <property type="term" value="F:hydrolase activity"/>
    <property type="evidence" value="ECO:0007669"/>
    <property type="project" value="UniProtKB-KW"/>
</dbReference>
<organism evidence="2 3">
    <name type="scientific">Simplicispira suum</name>
    <dbReference type="NCBI Taxonomy" id="2109915"/>
    <lineage>
        <taxon>Bacteria</taxon>
        <taxon>Pseudomonadati</taxon>
        <taxon>Pseudomonadota</taxon>
        <taxon>Betaproteobacteria</taxon>
        <taxon>Burkholderiales</taxon>
        <taxon>Comamonadaceae</taxon>
        <taxon>Simplicispira</taxon>
    </lineage>
</organism>
<dbReference type="InterPro" id="IPR036388">
    <property type="entry name" value="WH-like_DNA-bd_sf"/>
</dbReference>
<evidence type="ECO:0000259" key="1">
    <source>
        <dbReference type="SMART" id="SM00849"/>
    </source>
</evidence>
<dbReference type="Gene3D" id="1.10.10.10">
    <property type="entry name" value="Winged helix-like DNA-binding domain superfamily/Winged helix DNA-binding domain"/>
    <property type="match status" value="1"/>
</dbReference>
<accession>A0A2S0N0P3</accession>
<dbReference type="RefSeq" id="WP_106446594.1">
    <property type="nucleotide sequence ID" value="NZ_CP027669.1"/>
</dbReference>
<dbReference type="Pfam" id="PF21221">
    <property type="entry name" value="B_lactamase-like_C"/>
    <property type="match status" value="1"/>
</dbReference>
<dbReference type="InterPro" id="IPR036866">
    <property type="entry name" value="RibonucZ/Hydroxyglut_hydro"/>
</dbReference>
<gene>
    <name evidence="2" type="ORF">C6571_10265</name>
</gene>
<keyword evidence="3" id="KW-1185">Reference proteome</keyword>
<dbReference type="EMBL" id="CP027669">
    <property type="protein sequence ID" value="AVO41617.1"/>
    <property type="molecule type" value="Genomic_DNA"/>
</dbReference>
<dbReference type="Pfam" id="PF00753">
    <property type="entry name" value="Lactamase_B"/>
    <property type="match status" value="1"/>
</dbReference>
<dbReference type="InterPro" id="IPR050662">
    <property type="entry name" value="Sec-metab_biosynth-thioest"/>
</dbReference>
<evidence type="ECO:0000313" key="3">
    <source>
        <dbReference type="Proteomes" id="UP000239326"/>
    </source>
</evidence>
<dbReference type="Proteomes" id="UP000239326">
    <property type="component" value="Chromosome"/>
</dbReference>
<dbReference type="KEGG" id="simp:C6571_10265"/>
<dbReference type="PANTHER" id="PTHR23131">
    <property type="entry name" value="ENDORIBONUCLEASE LACTB2"/>
    <property type="match status" value="1"/>
</dbReference>
<dbReference type="Gene3D" id="3.60.15.10">
    <property type="entry name" value="Ribonuclease Z/Hydroxyacylglutathione hydrolase-like"/>
    <property type="match status" value="1"/>
</dbReference>
<dbReference type="PANTHER" id="PTHR23131:SF4">
    <property type="entry name" value="METALLO-BETA-LACTAMASE SUPERFAMILY POTEIN"/>
    <property type="match status" value="1"/>
</dbReference>
<protein>
    <submittedName>
        <fullName evidence="2">Zn-dependent hydrolase</fullName>
    </submittedName>
</protein>
<dbReference type="AlphaFoldDB" id="A0A2S0N0P3"/>
<dbReference type="InterPro" id="IPR048933">
    <property type="entry name" value="B_lactamase-like_C"/>
</dbReference>
<evidence type="ECO:0000313" key="2">
    <source>
        <dbReference type="EMBL" id="AVO41617.1"/>
    </source>
</evidence>
<dbReference type="OrthoDB" id="2971563at2"/>
<keyword evidence="2" id="KW-0378">Hydrolase</keyword>